<dbReference type="Proteomes" id="UP001156903">
    <property type="component" value="Unassembled WGS sequence"/>
</dbReference>
<dbReference type="PANTHER" id="PTHR32438:SF5">
    <property type="entry name" value="4-ALPHA-GLUCANOTRANSFERASE DPE1, CHLOROPLASTIC_AMYLOPLASTIC"/>
    <property type="match status" value="1"/>
</dbReference>
<evidence type="ECO:0000256" key="3">
    <source>
        <dbReference type="ARBA" id="ARBA00012560"/>
    </source>
</evidence>
<evidence type="ECO:0000256" key="8">
    <source>
        <dbReference type="ARBA" id="ARBA00031423"/>
    </source>
</evidence>
<gene>
    <name evidence="11" type="ORF">GCM10007935_15400</name>
</gene>
<evidence type="ECO:0000256" key="2">
    <source>
        <dbReference type="ARBA" id="ARBA00005684"/>
    </source>
</evidence>
<dbReference type="EMBL" id="BSPB01000009">
    <property type="protein sequence ID" value="GLS14109.1"/>
    <property type="molecule type" value="Genomic_DNA"/>
</dbReference>
<evidence type="ECO:0000313" key="11">
    <source>
        <dbReference type="EMBL" id="GLS14109.1"/>
    </source>
</evidence>
<evidence type="ECO:0000256" key="6">
    <source>
        <dbReference type="ARBA" id="ARBA00022679"/>
    </source>
</evidence>
<keyword evidence="12" id="KW-1185">Reference proteome</keyword>
<dbReference type="InterPro" id="IPR017853">
    <property type="entry name" value="GH"/>
</dbReference>
<keyword evidence="7 10" id="KW-0119">Carbohydrate metabolism</keyword>
<dbReference type="Pfam" id="PF02446">
    <property type="entry name" value="Glyco_hydro_77"/>
    <property type="match status" value="1"/>
</dbReference>
<comment type="similarity">
    <text evidence="2 10">Belongs to the disproportionating enzyme family.</text>
</comment>
<evidence type="ECO:0000256" key="9">
    <source>
        <dbReference type="ARBA" id="ARBA00031501"/>
    </source>
</evidence>
<evidence type="ECO:0000256" key="4">
    <source>
        <dbReference type="ARBA" id="ARBA00020295"/>
    </source>
</evidence>
<comment type="caution">
    <text evidence="11">The sequence shown here is derived from an EMBL/GenBank/DDBJ whole genome shotgun (WGS) entry which is preliminary data.</text>
</comment>
<dbReference type="RefSeq" id="WP_284307313.1">
    <property type="nucleotide sequence ID" value="NZ_BSPB01000009.1"/>
</dbReference>
<dbReference type="NCBIfam" id="NF011080">
    <property type="entry name" value="PRK14508.1-3"/>
    <property type="match status" value="1"/>
</dbReference>
<dbReference type="PANTHER" id="PTHR32438">
    <property type="entry name" value="4-ALPHA-GLUCANOTRANSFERASE DPE1, CHLOROPLASTIC/AMYLOPLASTIC"/>
    <property type="match status" value="1"/>
</dbReference>
<evidence type="ECO:0000256" key="5">
    <source>
        <dbReference type="ARBA" id="ARBA00022676"/>
    </source>
</evidence>
<dbReference type="EC" id="2.4.1.25" evidence="3 10"/>
<dbReference type="NCBIfam" id="TIGR00217">
    <property type="entry name" value="malQ"/>
    <property type="match status" value="1"/>
</dbReference>
<keyword evidence="6 10" id="KW-0808">Transferase</keyword>
<dbReference type="SUPFAM" id="SSF51445">
    <property type="entry name" value="(Trans)glycosidases"/>
    <property type="match status" value="1"/>
</dbReference>
<evidence type="ECO:0000256" key="10">
    <source>
        <dbReference type="RuleBase" id="RU361207"/>
    </source>
</evidence>
<organism evidence="11 12">
    <name type="scientific">Hydrogenophaga electricum</name>
    <dbReference type="NCBI Taxonomy" id="1230953"/>
    <lineage>
        <taxon>Bacteria</taxon>
        <taxon>Pseudomonadati</taxon>
        <taxon>Pseudomonadota</taxon>
        <taxon>Betaproteobacteria</taxon>
        <taxon>Burkholderiales</taxon>
        <taxon>Comamonadaceae</taxon>
        <taxon>Hydrogenophaga</taxon>
    </lineage>
</organism>
<reference evidence="12" key="1">
    <citation type="journal article" date="2019" name="Int. J. Syst. Evol. Microbiol.">
        <title>The Global Catalogue of Microorganisms (GCM) 10K type strain sequencing project: providing services to taxonomists for standard genome sequencing and annotation.</title>
        <authorList>
            <consortium name="The Broad Institute Genomics Platform"/>
            <consortium name="The Broad Institute Genome Sequencing Center for Infectious Disease"/>
            <person name="Wu L."/>
            <person name="Ma J."/>
        </authorList>
    </citation>
    <scope>NUCLEOTIDE SEQUENCE [LARGE SCALE GENOMIC DNA]</scope>
    <source>
        <strain evidence="12">NBRC 109341</strain>
    </source>
</reference>
<dbReference type="Gene3D" id="3.20.20.80">
    <property type="entry name" value="Glycosidases"/>
    <property type="match status" value="1"/>
</dbReference>
<evidence type="ECO:0000313" key="12">
    <source>
        <dbReference type="Proteomes" id="UP001156903"/>
    </source>
</evidence>
<accession>A0ABQ6C1R4</accession>
<protein>
    <recommendedName>
        <fullName evidence="4 10">4-alpha-glucanotransferase</fullName>
        <ecNumber evidence="3 10">2.4.1.25</ecNumber>
    </recommendedName>
    <alternativeName>
        <fullName evidence="8 10">Amylomaltase</fullName>
    </alternativeName>
    <alternativeName>
        <fullName evidence="9 10">Disproportionating enzyme</fullName>
    </alternativeName>
</protein>
<evidence type="ECO:0000256" key="1">
    <source>
        <dbReference type="ARBA" id="ARBA00000439"/>
    </source>
</evidence>
<comment type="catalytic activity">
    <reaction evidence="1 10">
        <text>Transfers a segment of a (1-&gt;4)-alpha-D-glucan to a new position in an acceptor, which may be glucose or a (1-&gt;4)-alpha-D-glucan.</text>
        <dbReference type="EC" id="2.4.1.25"/>
    </reaction>
</comment>
<name>A0ABQ6C1R4_9BURK</name>
<proteinExistence type="inferred from homology"/>
<dbReference type="InterPro" id="IPR003385">
    <property type="entry name" value="Glyco_hydro_77"/>
</dbReference>
<sequence>MSIPADSLLARRSSGVLLHITSLPGPNGCGDLGPAARHFVDWLVAAGQSAWQVLPLSPAGPGNSPYQSVSAFAGSPLMVDLDDLVHKGWLPWMPHQGFDHQRCDFGRVRPWRMASLRQAWKGFGQRASAADREDFATFAAAHAHWLDDYALFMVLDARHGGPWSTWPQPLARREADALQAVRDQADADLGFWRFVQWRFWVQWQALRRYASERGVQIIGDAPIFVAHHSADVWAHANQFLLDERGDPFVVAGVPPDYFSPTGQRWGNPLYDWDAMAHDGYRWWKDRLAHSFRQVDVVRLDHFRGFEAHWEIPATEPTAIAGRWQRGPGQAFFDAVQDELGSLSVIAEDLGLITPEVDALRAGCGFPGMRILHFAFGGDPANPYLPHNYERGTVAYTGTHDNDTSVGWWRSAATGEKAAARAYAGRCMDQEPHWTLIHSVSQSVANTAIVPFQDVLGLDSRHRMNTPGLASGCWEWRFDWSQVDHIPAERLLAMTRAHGRLPPGR</sequence>
<keyword evidence="5 10" id="KW-0328">Glycosyltransferase</keyword>
<evidence type="ECO:0000256" key="7">
    <source>
        <dbReference type="ARBA" id="ARBA00023277"/>
    </source>
</evidence>